<evidence type="ECO:0000313" key="3">
    <source>
        <dbReference type="Proteomes" id="UP000182126"/>
    </source>
</evidence>
<dbReference type="InterPro" id="IPR036388">
    <property type="entry name" value="WH-like_DNA-bd_sf"/>
</dbReference>
<dbReference type="Pfam" id="PF12840">
    <property type="entry name" value="HTH_20"/>
    <property type="match status" value="1"/>
</dbReference>
<dbReference type="GO" id="GO:0097063">
    <property type="term" value="F:cadmium ion sensor activity"/>
    <property type="evidence" value="ECO:0007669"/>
    <property type="project" value="TreeGrafter"/>
</dbReference>
<keyword evidence="2" id="KW-0238">DNA-binding</keyword>
<dbReference type="CDD" id="cd00090">
    <property type="entry name" value="HTH_ARSR"/>
    <property type="match status" value="1"/>
</dbReference>
<dbReference type="GO" id="GO:0046686">
    <property type="term" value="P:response to cadmium ion"/>
    <property type="evidence" value="ECO:0007669"/>
    <property type="project" value="TreeGrafter"/>
</dbReference>
<dbReference type="PANTHER" id="PTHR39168">
    <property type="entry name" value="TRANSCRIPTIONAL REGULATOR-RELATED"/>
    <property type="match status" value="1"/>
</dbReference>
<dbReference type="PANTHER" id="PTHR39168:SF2">
    <property type="entry name" value="HTH-TYPE TRANSCRIPTIONAL REGULATOR CMTR"/>
    <property type="match status" value="1"/>
</dbReference>
<proteinExistence type="predicted"/>
<dbReference type="InterPro" id="IPR001845">
    <property type="entry name" value="HTH_ArsR_DNA-bd_dom"/>
</dbReference>
<sequence length="230" mass="24289">MIVDPSSVSQLGHALSSPTRVQMCLALLDGRAWTSGELAHAAGVSRSTASEHLTALLDVRLVALRRQGRHSYVTLASPDAAHIIEAATAYAGKAAPVSSLRAATARDGMALARTCYDHLAGRLGVALFDVLVERGHLTPDLAVTATGRDLFESIAGPDALVPSSRRPLVRSCLDWTERRSHLSGHLGAVLLRAARDRGWIHAQQTSRAVTISPAGTAAFHSLFGIPPTLS</sequence>
<evidence type="ECO:0000259" key="1">
    <source>
        <dbReference type="PROSITE" id="PS50987"/>
    </source>
</evidence>
<dbReference type="EMBL" id="LT629770">
    <property type="protein sequence ID" value="SDS44905.1"/>
    <property type="molecule type" value="Genomic_DNA"/>
</dbReference>
<feature type="domain" description="HTH arsR-type" evidence="1">
    <location>
        <begin position="1"/>
        <end position="95"/>
    </location>
</feature>
<gene>
    <name evidence="2" type="ORF">SAMN04489809_1880</name>
</gene>
<organism evidence="2 3">
    <name type="scientific">Microbacterium paraoxydans</name>
    <dbReference type="NCBI Taxonomy" id="199592"/>
    <lineage>
        <taxon>Bacteria</taxon>
        <taxon>Bacillati</taxon>
        <taxon>Actinomycetota</taxon>
        <taxon>Actinomycetes</taxon>
        <taxon>Micrococcales</taxon>
        <taxon>Microbacteriaceae</taxon>
        <taxon>Microbacterium</taxon>
    </lineage>
</organism>
<dbReference type="GO" id="GO:0003700">
    <property type="term" value="F:DNA-binding transcription factor activity"/>
    <property type="evidence" value="ECO:0007669"/>
    <property type="project" value="InterPro"/>
</dbReference>
<dbReference type="SUPFAM" id="SSF46785">
    <property type="entry name" value="Winged helix' DNA-binding domain"/>
    <property type="match status" value="1"/>
</dbReference>
<dbReference type="PROSITE" id="PS50987">
    <property type="entry name" value="HTH_ARSR_2"/>
    <property type="match status" value="1"/>
</dbReference>
<dbReference type="AlphaFoldDB" id="A0A1H1SAA0"/>
<dbReference type="SMART" id="SM00418">
    <property type="entry name" value="HTH_ARSR"/>
    <property type="match status" value="1"/>
</dbReference>
<accession>A0A1H1SAA0</accession>
<dbReference type="InterPro" id="IPR036390">
    <property type="entry name" value="WH_DNA-bd_sf"/>
</dbReference>
<dbReference type="GO" id="GO:0010288">
    <property type="term" value="P:response to lead ion"/>
    <property type="evidence" value="ECO:0007669"/>
    <property type="project" value="TreeGrafter"/>
</dbReference>
<reference evidence="2 3" key="1">
    <citation type="submission" date="2016-10" db="EMBL/GenBank/DDBJ databases">
        <authorList>
            <person name="de Groot N.N."/>
        </authorList>
    </citation>
    <scope>NUCLEOTIDE SEQUENCE [LARGE SCALE GENOMIC DNA]</scope>
    <source>
        <strain evidence="2 3">DSM 15019</strain>
    </source>
</reference>
<evidence type="ECO:0000313" key="2">
    <source>
        <dbReference type="EMBL" id="SDS44905.1"/>
    </source>
</evidence>
<dbReference type="InterPro" id="IPR052543">
    <property type="entry name" value="HTH_Metal-responsive_Reg"/>
</dbReference>
<dbReference type="GO" id="GO:0032791">
    <property type="term" value="F:lead ion binding"/>
    <property type="evidence" value="ECO:0007669"/>
    <property type="project" value="TreeGrafter"/>
</dbReference>
<dbReference type="Gene3D" id="1.10.10.10">
    <property type="entry name" value="Winged helix-like DNA-binding domain superfamily/Winged helix DNA-binding domain"/>
    <property type="match status" value="1"/>
</dbReference>
<dbReference type="eggNOG" id="COG0640">
    <property type="taxonomic scope" value="Bacteria"/>
</dbReference>
<dbReference type="InterPro" id="IPR011991">
    <property type="entry name" value="ArsR-like_HTH"/>
</dbReference>
<dbReference type="GO" id="GO:0003677">
    <property type="term" value="F:DNA binding"/>
    <property type="evidence" value="ECO:0007669"/>
    <property type="project" value="UniProtKB-KW"/>
</dbReference>
<dbReference type="Proteomes" id="UP000182126">
    <property type="component" value="Chromosome I"/>
</dbReference>
<protein>
    <submittedName>
        <fullName evidence="2">DNA-binding transcriptional regulator, ArsR family</fullName>
    </submittedName>
</protein>
<name>A0A1H1SAA0_9MICO</name>